<evidence type="ECO:0000256" key="6">
    <source>
        <dbReference type="ARBA" id="ARBA00023136"/>
    </source>
</evidence>
<dbReference type="Bgee" id="ENSOANG00000020709">
    <property type="expression patterns" value="Expressed in liver and 5 other cell types or tissues"/>
</dbReference>
<feature type="disulfide bond" evidence="15">
    <location>
        <begin position="82"/>
        <end position="103"/>
    </location>
</feature>
<dbReference type="InterPro" id="IPR016187">
    <property type="entry name" value="CTDL_fold"/>
</dbReference>
<dbReference type="KEGG" id="oaa:100090131"/>
<dbReference type="GO" id="GO:0007155">
    <property type="term" value="P:cell adhesion"/>
    <property type="evidence" value="ECO:0007669"/>
    <property type="project" value="InterPro"/>
</dbReference>
<dbReference type="Ensembl" id="ENSOANT00000030145.3">
    <property type="protein sequence ID" value="ENSOANP00000026343.2"/>
    <property type="gene ID" value="ENSOANG00000020709.3"/>
</dbReference>
<evidence type="ECO:0000256" key="3">
    <source>
        <dbReference type="ARBA" id="ARBA00022692"/>
    </source>
</evidence>
<protein>
    <recommendedName>
        <fullName evidence="12">Lymphatic vessel endothelial hyaluronic acid receptor 1</fullName>
    </recommendedName>
    <alternativeName>
        <fullName evidence="14">Cell surface retention sequence-binding protein 1</fullName>
    </alternativeName>
    <alternativeName>
        <fullName evidence="13">Extracellular link domain-containing protein 1</fullName>
    </alternativeName>
</protein>
<dbReference type="SUPFAM" id="SSF56436">
    <property type="entry name" value="C-type lectin-like"/>
    <property type="match status" value="1"/>
</dbReference>
<evidence type="ECO:0000256" key="7">
    <source>
        <dbReference type="ARBA" id="ARBA00023157"/>
    </source>
</evidence>
<keyword evidence="5 17" id="KW-1133">Transmembrane helix</keyword>
<evidence type="ECO:0000313" key="21">
    <source>
        <dbReference type="Proteomes" id="UP000002279"/>
    </source>
</evidence>
<dbReference type="HOGENOM" id="CLU_074364_0_0_1"/>
<evidence type="ECO:0000256" key="15">
    <source>
        <dbReference type="PROSITE-ProRule" id="PRU00323"/>
    </source>
</evidence>
<dbReference type="GeneID" id="100090131"/>
<dbReference type="STRING" id="9258.ENSOANP00000026343"/>
<keyword evidence="3 17" id="KW-0812">Transmembrane</keyword>
<dbReference type="Pfam" id="PF00193">
    <property type="entry name" value="Xlink"/>
    <property type="match status" value="1"/>
</dbReference>
<keyword evidence="7 15" id="KW-1015">Disulfide bond</keyword>
<dbReference type="PANTHER" id="PTHR10225">
    <property type="entry name" value="HYALURONAN RECEPTOR"/>
    <property type="match status" value="1"/>
</dbReference>
<dbReference type="GO" id="GO:0005886">
    <property type="term" value="C:plasma membrane"/>
    <property type="evidence" value="ECO:0000318"/>
    <property type="project" value="GO_Central"/>
</dbReference>
<dbReference type="OMA" id="ILPNPKC"/>
<reference evidence="20" key="2">
    <citation type="submission" date="2025-08" db="UniProtKB">
        <authorList>
            <consortium name="Ensembl"/>
        </authorList>
    </citation>
    <scope>IDENTIFICATION</scope>
    <source>
        <strain evidence="20">Glennie</strain>
    </source>
</reference>
<feature type="region of interest" description="Disordered" evidence="16">
    <location>
        <begin position="267"/>
        <end position="306"/>
    </location>
</feature>
<evidence type="ECO:0000256" key="8">
    <source>
        <dbReference type="ARBA" id="ARBA00023170"/>
    </source>
</evidence>
<keyword evidence="9" id="KW-0325">Glycoprotein</keyword>
<dbReference type="Proteomes" id="UP000002279">
    <property type="component" value="Chromosome 3"/>
</dbReference>
<dbReference type="InterPro" id="IPR043210">
    <property type="entry name" value="CD44_antigen-like"/>
</dbReference>
<feature type="domain" description="Link" evidence="19">
    <location>
        <begin position="36"/>
        <end position="127"/>
    </location>
</feature>
<dbReference type="GO" id="GO:0004888">
    <property type="term" value="F:transmembrane signaling receptor activity"/>
    <property type="evidence" value="ECO:0000318"/>
    <property type="project" value="GO_Central"/>
</dbReference>
<feature type="transmembrane region" description="Helical" evidence="17">
    <location>
        <begin position="224"/>
        <end position="243"/>
    </location>
</feature>
<evidence type="ECO:0000256" key="12">
    <source>
        <dbReference type="ARBA" id="ARBA00074556"/>
    </source>
</evidence>
<dbReference type="FunFam" id="3.10.100.10:FF:000057">
    <property type="entry name" value="Lymphatic vessel endothelial hyaluronic acid receptor 1"/>
    <property type="match status" value="1"/>
</dbReference>
<evidence type="ECO:0000256" key="11">
    <source>
        <dbReference type="ARBA" id="ARBA00063369"/>
    </source>
</evidence>
<reference evidence="20" key="3">
    <citation type="submission" date="2025-09" db="UniProtKB">
        <authorList>
            <consortium name="Ensembl"/>
        </authorList>
    </citation>
    <scope>IDENTIFICATION</scope>
    <source>
        <strain evidence="20">Glennie</strain>
    </source>
</reference>
<accession>F7EKS0</accession>
<dbReference type="Gene3D" id="3.10.100.10">
    <property type="entry name" value="Mannose-Binding Protein A, subunit A"/>
    <property type="match status" value="1"/>
</dbReference>
<evidence type="ECO:0000256" key="18">
    <source>
        <dbReference type="SAM" id="SignalP"/>
    </source>
</evidence>
<evidence type="ECO:0000256" key="10">
    <source>
        <dbReference type="ARBA" id="ARBA00057127"/>
    </source>
</evidence>
<feature type="signal peptide" evidence="18">
    <location>
        <begin position="1"/>
        <end position="23"/>
    </location>
</feature>
<keyword evidence="6 17" id="KW-0472">Membrane</keyword>
<dbReference type="SMART" id="SM00445">
    <property type="entry name" value="LINK"/>
    <property type="match status" value="1"/>
</dbReference>
<sequence length="306" mass="34039">MAKHLGFALIFFSFWTLRFLTQASFQIKDLVTPECRIKGISLIKKSPGLNFTEGKEACRMLGVQLASKDQVEEARRHGFETCSFGWVASEYLVISRNTANPKCGKNKTGVVEWRVDRSKEHFVYCYNASDTWIDSCNPETSSTTSTEDHGITQTVSSATEYNVTDATHLSASPPPRGRRTKLICVTEVLWETTPLMKDEVTSPTGSQAAFKNEGVVFGGLPTTLLVLALTFFVAAAVLAVCYVKRYVKTFPFANKNQQKEVIETKTVKEAKGSTDVPEEEKKKNGKKQEEPKTPPKVTVKCMEAEV</sequence>
<evidence type="ECO:0000256" key="16">
    <source>
        <dbReference type="SAM" id="MobiDB-lite"/>
    </source>
</evidence>
<evidence type="ECO:0000313" key="20">
    <source>
        <dbReference type="Ensembl" id="ENSOANP00000026343.2"/>
    </source>
</evidence>
<keyword evidence="4 18" id="KW-0732">Signal</keyword>
<evidence type="ECO:0000256" key="5">
    <source>
        <dbReference type="ARBA" id="ARBA00022989"/>
    </source>
</evidence>
<dbReference type="OrthoDB" id="8952307at2759"/>
<evidence type="ECO:0000256" key="13">
    <source>
        <dbReference type="ARBA" id="ARBA00078806"/>
    </source>
</evidence>
<dbReference type="RefSeq" id="XP_028915222.1">
    <property type="nucleotide sequence ID" value="XM_029059389.2"/>
</dbReference>
<keyword evidence="21" id="KW-1185">Reference proteome</keyword>
<feature type="compositionally biased region" description="Basic and acidic residues" evidence="16">
    <location>
        <begin position="279"/>
        <end position="293"/>
    </location>
</feature>
<reference evidence="20 21" key="1">
    <citation type="journal article" date="2008" name="Nature">
        <title>Genome analysis of the platypus reveals unique signatures of evolution.</title>
        <authorList>
            <person name="Warren W.C."/>
            <person name="Hillier L.W."/>
            <person name="Marshall Graves J.A."/>
            <person name="Birney E."/>
            <person name="Ponting C.P."/>
            <person name="Grutzner F."/>
            <person name="Belov K."/>
            <person name="Miller W."/>
            <person name="Clarke L."/>
            <person name="Chinwalla A.T."/>
            <person name="Yang S.P."/>
            <person name="Heger A."/>
            <person name="Locke D.P."/>
            <person name="Miethke P."/>
            <person name="Waters P.D."/>
            <person name="Veyrunes F."/>
            <person name="Fulton L."/>
            <person name="Fulton B."/>
            <person name="Graves T."/>
            <person name="Wallis J."/>
            <person name="Puente X.S."/>
            <person name="Lopez-Otin C."/>
            <person name="Ordonez G.R."/>
            <person name="Eichler E.E."/>
            <person name="Chen L."/>
            <person name="Cheng Z."/>
            <person name="Deakin J.E."/>
            <person name="Alsop A."/>
            <person name="Thompson K."/>
            <person name="Kirby P."/>
            <person name="Papenfuss A.T."/>
            <person name="Wakefield M.J."/>
            <person name="Olender T."/>
            <person name="Lancet D."/>
            <person name="Huttley G.A."/>
            <person name="Smit A.F."/>
            <person name="Pask A."/>
            <person name="Temple-Smith P."/>
            <person name="Batzer M.A."/>
            <person name="Walker J.A."/>
            <person name="Konkel M.K."/>
            <person name="Harris R.S."/>
            <person name="Whittington C.M."/>
            <person name="Wong E.S."/>
            <person name="Gemmell N.J."/>
            <person name="Buschiazzo E."/>
            <person name="Vargas Jentzsch I.M."/>
            <person name="Merkel A."/>
            <person name="Schmitz J."/>
            <person name="Zemann A."/>
            <person name="Churakov G."/>
            <person name="Kriegs J.O."/>
            <person name="Brosius J."/>
            <person name="Murchison E.P."/>
            <person name="Sachidanandam R."/>
            <person name="Smith C."/>
            <person name="Hannon G.J."/>
            <person name="Tsend-Ayush E."/>
            <person name="McMillan D."/>
            <person name="Attenborough R."/>
            <person name="Rens W."/>
            <person name="Ferguson-Smith M."/>
            <person name="Lefevre C.M."/>
            <person name="Sharp J.A."/>
            <person name="Nicholas K.R."/>
            <person name="Ray D.A."/>
            <person name="Kube M."/>
            <person name="Reinhardt R."/>
            <person name="Pringle T.H."/>
            <person name="Taylor J."/>
            <person name="Jones R.C."/>
            <person name="Nixon B."/>
            <person name="Dacheux J.L."/>
            <person name="Niwa H."/>
            <person name="Sekita Y."/>
            <person name="Huang X."/>
            <person name="Stark A."/>
            <person name="Kheradpour P."/>
            <person name="Kellis M."/>
            <person name="Flicek P."/>
            <person name="Chen Y."/>
            <person name="Webber C."/>
            <person name="Hardison R."/>
            <person name="Nelson J."/>
            <person name="Hallsworth-Pepin K."/>
            <person name="Delehaunty K."/>
            <person name="Markovic C."/>
            <person name="Minx P."/>
            <person name="Feng Y."/>
            <person name="Kremitzki C."/>
            <person name="Mitreva M."/>
            <person name="Glasscock J."/>
            <person name="Wylie T."/>
            <person name="Wohldmann P."/>
            <person name="Thiru P."/>
            <person name="Nhan M.N."/>
            <person name="Pohl C.S."/>
            <person name="Smith S.M."/>
            <person name="Hou S."/>
            <person name="Nefedov M."/>
            <person name="de Jong P.J."/>
            <person name="Renfree M.B."/>
            <person name="Mardis E.R."/>
            <person name="Wilson R.K."/>
        </authorList>
    </citation>
    <scope>NUCLEOTIDE SEQUENCE [LARGE SCALE GENOMIC DNA]</scope>
    <source>
        <strain evidence="20 21">Glennie</strain>
    </source>
</reference>
<evidence type="ECO:0000256" key="1">
    <source>
        <dbReference type="ARBA" id="ARBA00004167"/>
    </source>
</evidence>
<evidence type="ECO:0000256" key="14">
    <source>
        <dbReference type="ARBA" id="ARBA00081249"/>
    </source>
</evidence>
<dbReference type="CDD" id="cd03516">
    <property type="entry name" value="Link_domain_CD44_like"/>
    <property type="match status" value="1"/>
</dbReference>
<dbReference type="PANTHER" id="PTHR10225:SF2">
    <property type="entry name" value="LYMPHATIC VESSEL ENDOTHELIAL HYALURONIC ACID RECEPTOR 1"/>
    <property type="match status" value="1"/>
</dbReference>
<evidence type="ECO:0000256" key="2">
    <source>
        <dbReference type="ARBA" id="ARBA00022448"/>
    </source>
</evidence>
<feature type="chain" id="PRO_5027545265" description="Lymphatic vessel endothelial hyaluronic acid receptor 1" evidence="18">
    <location>
        <begin position="24"/>
        <end position="306"/>
    </location>
</feature>
<dbReference type="InterPro" id="IPR000538">
    <property type="entry name" value="Link_dom"/>
</dbReference>
<organism evidence="20 21">
    <name type="scientific">Ornithorhynchus anatinus</name>
    <name type="common">Duckbill platypus</name>
    <dbReference type="NCBI Taxonomy" id="9258"/>
    <lineage>
        <taxon>Eukaryota</taxon>
        <taxon>Metazoa</taxon>
        <taxon>Chordata</taxon>
        <taxon>Craniata</taxon>
        <taxon>Vertebrata</taxon>
        <taxon>Euteleostomi</taxon>
        <taxon>Mammalia</taxon>
        <taxon>Monotremata</taxon>
        <taxon>Ornithorhynchidae</taxon>
        <taxon>Ornithorhynchus</taxon>
    </lineage>
</organism>
<comment type="subunit">
    <text evidence="11">Homodimer; disulfide-linked. Interacts with PDGFB and IGFBP3. Forms a transient ternary complex with PDGFB and PDGFRB in TGN.</text>
</comment>
<name>F7EKS0_ORNAN</name>
<dbReference type="CTD" id="10894"/>
<comment type="caution">
    <text evidence="15">Lacks conserved residue(s) required for the propagation of feature annotation.</text>
</comment>
<dbReference type="GeneTree" id="ENSGT00530000063822"/>
<evidence type="ECO:0000256" key="17">
    <source>
        <dbReference type="SAM" id="Phobius"/>
    </source>
</evidence>
<evidence type="ECO:0000259" key="19">
    <source>
        <dbReference type="PROSITE" id="PS50963"/>
    </source>
</evidence>
<evidence type="ECO:0000256" key="9">
    <source>
        <dbReference type="ARBA" id="ARBA00023180"/>
    </source>
</evidence>
<keyword evidence="8" id="KW-0675">Receptor</keyword>
<dbReference type="AlphaFoldDB" id="F7EKS0"/>
<gene>
    <name evidence="20" type="primary">LYVE1</name>
</gene>
<dbReference type="FunCoup" id="F7EKS0">
    <property type="interactions" value="134"/>
</dbReference>
<dbReference type="PROSITE" id="PS50963">
    <property type="entry name" value="LINK_2"/>
    <property type="match status" value="1"/>
</dbReference>
<comment type="function">
    <text evidence="10">Ligand-specific transporter trafficking between intracellular organelles (TGN) and the plasma membrane. Plays a role in autocrine regulation of cell growth mediated by growth regulators containing cell surface retention sequence binding (CRS). May act as a hyaluronan (HA) transporter, either mediating its uptake for catabolism within lymphatic endothelial cells themselves, or its transport into the lumen of afferent lymphatic vessels for subsequent re-uptake and degradation in lymph nodes. Binds to pericelluar hyaluronan matrices deposited on the surface of leukocytes and facilitates cell adhesion and migration through lymphatic endothelium.</text>
</comment>
<keyword evidence="2" id="KW-0813">Transport</keyword>
<dbReference type="eggNOG" id="ENOG502RY70">
    <property type="taxonomic scope" value="Eukaryota"/>
</dbReference>
<dbReference type="InterPro" id="IPR016186">
    <property type="entry name" value="C-type_lectin-like/link_sf"/>
</dbReference>
<dbReference type="InParanoid" id="F7EKS0"/>
<dbReference type="GO" id="GO:0005540">
    <property type="term" value="F:hyaluronic acid binding"/>
    <property type="evidence" value="ECO:0000318"/>
    <property type="project" value="GO_Central"/>
</dbReference>
<evidence type="ECO:0000256" key="4">
    <source>
        <dbReference type="ARBA" id="ARBA00022729"/>
    </source>
</evidence>
<comment type="subcellular location">
    <subcellularLocation>
        <location evidence="1">Membrane</location>
        <topology evidence="1">Single-pass membrane protein</topology>
    </subcellularLocation>
</comment>
<proteinExistence type="predicted"/>